<gene>
    <name evidence="1" type="ORF">K5I29_04115</name>
</gene>
<dbReference type="EMBL" id="CP081495">
    <property type="protein sequence ID" value="UYW02094.1"/>
    <property type="molecule type" value="Genomic_DNA"/>
</dbReference>
<evidence type="ECO:0000313" key="2">
    <source>
        <dbReference type="Proteomes" id="UP001163328"/>
    </source>
</evidence>
<reference evidence="1" key="1">
    <citation type="submission" date="2021-08" db="EMBL/GenBank/DDBJ databases">
        <title>Flavobacterium sp. strain CC-SYL302.</title>
        <authorList>
            <person name="Lin S.-Y."/>
            <person name="Lee T.-H."/>
            <person name="Young C.-C."/>
        </authorList>
    </citation>
    <scope>NUCLEOTIDE SEQUENCE</scope>
    <source>
        <strain evidence="1">CC-SYL302</strain>
    </source>
</reference>
<sequence length="62" mass="7297">MNCKTSRLSKKQHQALYDKVIDSFLTLEENTVPALAKKHKLPESRIHKILDQYFRAKQKSNQ</sequence>
<protein>
    <recommendedName>
        <fullName evidence="3">Helix-turn-helix domain-containing protein</fullName>
    </recommendedName>
</protein>
<accession>A0ABY6M316</accession>
<dbReference type="Proteomes" id="UP001163328">
    <property type="component" value="Chromosome"/>
</dbReference>
<proteinExistence type="predicted"/>
<name>A0ABY6M316_9FLAO</name>
<dbReference type="RefSeq" id="WP_264434580.1">
    <property type="nucleotide sequence ID" value="NZ_CP081495.1"/>
</dbReference>
<keyword evidence="2" id="KW-1185">Reference proteome</keyword>
<evidence type="ECO:0000313" key="1">
    <source>
        <dbReference type="EMBL" id="UYW02094.1"/>
    </source>
</evidence>
<organism evidence="1 2">
    <name type="scientific">Flavobacterium agricola</name>
    <dbReference type="NCBI Taxonomy" id="2870839"/>
    <lineage>
        <taxon>Bacteria</taxon>
        <taxon>Pseudomonadati</taxon>
        <taxon>Bacteroidota</taxon>
        <taxon>Flavobacteriia</taxon>
        <taxon>Flavobacteriales</taxon>
        <taxon>Flavobacteriaceae</taxon>
        <taxon>Flavobacterium</taxon>
    </lineage>
</organism>
<evidence type="ECO:0008006" key="3">
    <source>
        <dbReference type="Google" id="ProtNLM"/>
    </source>
</evidence>